<dbReference type="FunFam" id="2.70.150.10:FF:000008">
    <property type="entry name" value="Calcium-transporting ATPase"/>
    <property type="match status" value="1"/>
</dbReference>
<evidence type="ECO:0000256" key="1">
    <source>
        <dbReference type="ARBA" id="ARBA00004127"/>
    </source>
</evidence>
<comment type="caution">
    <text evidence="16">The sequence shown here is derived from an EMBL/GenBank/DDBJ whole genome shotgun (WGS) entry which is preliminary data.</text>
</comment>
<dbReference type="AlphaFoldDB" id="A0AAV5RKM6"/>
<evidence type="ECO:0000256" key="12">
    <source>
        <dbReference type="ARBA" id="ARBA00048694"/>
    </source>
</evidence>
<dbReference type="SUPFAM" id="SSF56784">
    <property type="entry name" value="HAD-like"/>
    <property type="match status" value="1"/>
</dbReference>
<keyword evidence="11 14" id="KW-0472">Membrane</keyword>
<keyword evidence="9 14" id="KW-1133">Transmembrane helix</keyword>
<dbReference type="SUPFAM" id="SSF81665">
    <property type="entry name" value="Calcium ATPase, transmembrane domain M"/>
    <property type="match status" value="1"/>
</dbReference>
<comment type="similarity">
    <text evidence="14">Belongs to the cation transport ATPase (P-type) (TC 3.A.3) family.</text>
</comment>
<dbReference type="SFLD" id="SFLDS00003">
    <property type="entry name" value="Haloacid_Dehalogenase"/>
    <property type="match status" value="1"/>
</dbReference>
<feature type="transmembrane region" description="Helical" evidence="14">
    <location>
        <begin position="274"/>
        <end position="303"/>
    </location>
</feature>
<dbReference type="FunFam" id="3.40.50.1000:FF:000001">
    <property type="entry name" value="Phospholipid-transporting ATPase IC"/>
    <property type="match status" value="1"/>
</dbReference>
<dbReference type="SUPFAM" id="SSF81653">
    <property type="entry name" value="Calcium ATPase, transduction domain A"/>
    <property type="match status" value="1"/>
</dbReference>
<evidence type="ECO:0000256" key="13">
    <source>
        <dbReference type="ARBA" id="ARBA00053224"/>
    </source>
</evidence>
<dbReference type="PRINTS" id="PR00120">
    <property type="entry name" value="HATPASE"/>
</dbReference>
<keyword evidence="2 14" id="KW-0813">Transport</keyword>
<dbReference type="SUPFAM" id="SSF81660">
    <property type="entry name" value="Metal cation-transporting ATPase, ATP-binding domain N"/>
    <property type="match status" value="1"/>
</dbReference>
<evidence type="ECO:0000259" key="15">
    <source>
        <dbReference type="SMART" id="SM00831"/>
    </source>
</evidence>
<dbReference type="GO" id="GO:0016887">
    <property type="term" value="F:ATP hydrolysis activity"/>
    <property type="evidence" value="ECO:0007669"/>
    <property type="project" value="InterPro"/>
</dbReference>
<dbReference type="Pfam" id="PF00122">
    <property type="entry name" value="E1-E2_ATPase"/>
    <property type="match status" value="1"/>
</dbReference>
<dbReference type="Pfam" id="PF08282">
    <property type="entry name" value="Hydrolase_3"/>
    <property type="match status" value="1"/>
</dbReference>
<dbReference type="NCBIfam" id="TIGR01494">
    <property type="entry name" value="ATPase_P-type"/>
    <property type="match status" value="3"/>
</dbReference>
<keyword evidence="17" id="KW-1185">Reference proteome</keyword>
<dbReference type="InterPro" id="IPR004014">
    <property type="entry name" value="ATPase_P-typ_cation-transptr_N"/>
</dbReference>
<feature type="transmembrane region" description="Helical" evidence="14">
    <location>
        <begin position="249"/>
        <end position="268"/>
    </location>
</feature>
<dbReference type="Pfam" id="PF00689">
    <property type="entry name" value="Cation_ATPase_C"/>
    <property type="match status" value="1"/>
</dbReference>
<organism evidence="16 17">
    <name type="scientific">Starmerella bacillaris</name>
    <name type="common">Yeast</name>
    <name type="synonym">Candida zemplinina</name>
    <dbReference type="NCBI Taxonomy" id="1247836"/>
    <lineage>
        <taxon>Eukaryota</taxon>
        <taxon>Fungi</taxon>
        <taxon>Dikarya</taxon>
        <taxon>Ascomycota</taxon>
        <taxon>Saccharomycotina</taxon>
        <taxon>Dipodascomycetes</taxon>
        <taxon>Dipodascales</taxon>
        <taxon>Trichomonascaceae</taxon>
        <taxon>Starmerella</taxon>
    </lineage>
</organism>
<feature type="transmembrane region" description="Helical" evidence="14">
    <location>
        <begin position="751"/>
        <end position="771"/>
    </location>
</feature>
<dbReference type="GO" id="GO:0005737">
    <property type="term" value="C:cytoplasm"/>
    <property type="evidence" value="ECO:0007669"/>
    <property type="project" value="UniProtKB-ARBA"/>
</dbReference>
<keyword evidence="10 14" id="KW-0406">Ion transport</keyword>
<reference evidence="16 17" key="1">
    <citation type="journal article" date="2023" name="Elife">
        <title>Identification of key yeast species and microbe-microbe interactions impacting larval growth of Drosophila in the wild.</title>
        <authorList>
            <person name="Mure A."/>
            <person name="Sugiura Y."/>
            <person name="Maeda R."/>
            <person name="Honda K."/>
            <person name="Sakurai N."/>
            <person name="Takahashi Y."/>
            <person name="Watada M."/>
            <person name="Katoh T."/>
            <person name="Gotoh A."/>
            <person name="Gotoh Y."/>
            <person name="Taniguchi I."/>
            <person name="Nakamura K."/>
            <person name="Hayashi T."/>
            <person name="Katayama T."/>
            <person name="Uemura T."/>
            <person name="Hattori Y."/>
        </authorList>
    </citation>
    <scope>NUCLEOTIDE SEQUENCE [LARGE SCALE GENOMIC DNA]</scope>
    <source>
        <strain evidence="16 17">SB-73</strain>
    </source>
</reference>
<dbReference type="GO" id="GO:0005524">
    <property type="term" value="F:ATP binding"/>
    <property type="evidence" value="ECO:0007669"/>
    <property type="project" value="UniProtKB-KW"/>
</dbReference>
<dbReference type="InterPro" id="IPR023299">
    <property type="entry name" value="ATPase_P-typ_cyto_dom_N"/>
</dbReference>
<keyword evidence="6 14" id="KW-0106">Calcium</keyword>
<dbReference type="Gene3D" id="2.70.150.10">
    <property type="entry name" value="Calcium-transporting ATPase, cytoplasmic transduction domain A"/>
    <property type="match status" value="1"/>
</dbReference>
<evidence type="ECO:0000256" key="8">
    <source>
        <dbReference type="ARBA" id="ARBA00022967"/>
    </source>
</evidence>
<comment type="subcellular location">
    <subcellularLocation>
        <location evidence="1">Endomembrane system</location>
        <topology evidence="1">Multi-pass membrane protein</topology>
    </subcellularLocation>
    <subcellularLocation>
        <location evidence="14">Membrane</location>
        <topology evidence="14">Multi-pass membrane protein</topology>
    </subcellularLocation>
</comment>
<dbReference type="EC" id="7.2.2.10" evidence="14"/>
<evidence type="ECO:0000256" key="7">
    <source>
        <dbReference type="ARBA" id="ARBA00022840"/>
    </source>
</evidence>
<dbReference type="GO" id="GO:0012505">
    <property type="term" value="C:endomembrane system"/>
    <property type="evidence" value="ECO:0007669"/>
    <property type="project" value="UniProtKB-SubCell"/>
</dbReference>
<keyword evidence="8" id="KW-1278">Translocase</keyword>
<feature type="transmembrane region" description="Helical" evidence="14">
    <location>
        <begin position="60"/>
        <end position="79"/>
    </location>
</feature>
<name>A0AAV5RKM6_STABA</name>
<comment type="function">
    <text evidence="14">Catalyzes the hydrolysis of ATP coupled with the transport of calcium.</text>
</comment>
<feature type="transmembrane region" description="Helical" evidence="14">
    <location>
        <begin position="818"/>
        <end position="836"/>
    </location>
</feature>
<evidence type="ECO:0000256" key="5">
    <source>
        <dbReference type="ARBA" id="ARBA00022741"/>
    </source>
</evidence>
<comment type="function">
    <text evidence="13">This magnesium-dependent enzyme catalyzes the hydrolysis of ATP coupled with the transport of calcium. Has a role in the secretory pathway.</text>
</comment>
<comment type="caution">
    <text evidence="14">Lacks conserved residue(s) required for the propagation of feature annotation.</text>
</comment>
<dbReference type="Pfam" id="PF13246">
    <property type="entry name" value="Cation_ATPase"/>
    <property type="match status" value="1"/>
</dbReference>
<feature type="transmembrane region" description="Helical" evidence="14">
    <location>
        <begin position="678"/>
        <end position="699"/>
    </location>
</feature>
<protein>
    <recommendedName>
        <fullName evidence="14">Calcium-transporting ATPase</fullName>
        <ecNumber evidence="14">7.2.2.10</ecNumber>
    </recommendedName>
</protein>
<dbReference type="Gene3D" id="3.40.50.1000">
    <property type="entry name" value="HAD superfamily/HAD-like"/>
    <property type="match status" value="1"/>
</dbReference>
<evidence type="ECO:0000256" key="4">
    <source>
        <dbReference type="ARBA" id="ARBA00022692"/>
    </source>
</evidence>
<dbReference type="SMART" id="SM00831">
    <property type="entry name" value="Cation_ATPase_N"/>
    <property type="match status" value="1"/>
</dbReference>
<evidence type="ECO:0000256" key="10">
    <source>
        <dbReference type="ARBA" id="ARBA00023065"/>
    </source>
</evidence>
<dbReference type="PRINTS" id="PR00119">
    <property type="entry name" value="CATATPASE"/>
</dbReference>
<sequence>MPSSSNFSLLSAADTAQQLETDFKTGLGDNEAMQRYIRHGPNELVEEDESSLFKQFMAQFIENPLILMLIASAVVSLFLGNVEDAISITLALFFVVVVGFVQEYRSEQSLKALGTLVPPSAHLIRNGVSKNVLASHLVPGDIVKFSIGDRVPADVRLVEAVHLHIDESALTGETIPVEKHSEAMHHIGNLADTANTAFMGTLVTSGRGLGVVVGTGRDTEFGQIFAIMSEIEKPKTPLQQSMDKLGRQLSLLSFAVISVICVIGVLQGRKMLEMFQIGVSLAVAAIPEGLPIIVTVTLALGVLRMAKNNVIVRRLPSVETLGSVNVICSDKTGTLTMNMLHVAEVLIPGLESWLDLRKLQDSNISIPQRLLDASIFCNDSQKQASGYAGNSVDIALLKFAEEYGGVDVREDPQHDRVIDKPFSSRLQIMVVGVASGSTYVKGAYERVLPMCSHYYDKDNNVVAMTEEYRQKIIQLTTIPASQGMRILALASCPKILDPHNDAENDGKGSFIFCGLTAMYDPPRAGVGKIIERLRGSGVRVVMITGDNEVTAVAAAREVGIPVPTDYHRYVMLGQTLESLDENQLASAISNILVFARTSPEMKVLIVKALQERGDIVAMTGDGVNDAPALKLADIGVSMGSGTDVAKEASDMILVNNDFSTILLAIREGKAIFTNIKSFLTFQLSTSVAALSLIVVSTMFKVPNPLNAMQVLWINILMDGPPAQSLGVEPADADELRKPPRSRSDEVLTPKIIKSVLWRGCLILLGTMYVYVHEMQDSVTARDTTMSFTTFVLFDLFNALSCRSSTHSIFKVGIFANKMFNVAVGLSLLGQLAVIYLPPFQRIFQTESLTFHDILYLLTLSSSILWVDEGIKWLSNKKKPKLHAVPLQSFV</sequence>
<dbReference type="GO" id="GO:0005388">
    <property type="term" value="F:P-type calcium transporter activity"/>
    <property type="evidence" value="ECO:0007669"/>
    <property type="project" value="UniProtKB-EC"/>
</dbReference>
<dbReference type="InterPro" id="IPR023298">
    <property type="entry name" value="ATPase_P-typ_TM_dom_sf"/>
</dbReference>
<dbReference type="InterPro" id="IPR059000">
    <property type="entry name" value="ATPase_P-type_domA"/>
</dbReference>
<comment type="catalytic activity">
    <reaction evidence="12 14">
        <text>Ca(2+)(in) + ATP + H2O = Ca(2+)(out) + ADP + phosphate + H(+)</text>
        <dbReference type="Rhea" id="RHEA:18105"/>
        <dbReference type="ChEBI" id="CHEBI:15377"/>
        <dbReference type="ChEBI" id="CHEBI:15378"/>
        <dbReference type="ChEBI" id="CHEBI:29108"/>
        <dbReference type="ChEBI" id="CHEBI:30616"/>
        <dbReference type="ChEBI" id="CHEBI:43474"/>
        <dbReference type="ChEBI" id="CHEBI:456216"/>
        <dbReference type="EC" id="7.2.2.10"/>
    </reaction>
</comment>
<evidence type="ECO:0000256" key="11">
    <source>
        <dbReference type="ARBA" id="ARBA00023136"/>
    </source>
</evidence>
<feature type="transmembrane region" description="Helical" evidence="14">
    <location>
        <begin position="85"/>
        <end position="101"/>
    </location>
</feature>
<dbReference type="InterPro" id="IPR018303">
    <property type="entry name" value="ATPase_P-typ_P_site"/>
</dbReference>
<evidence type="ECO:0000256" key="9">
    <source>
        <dbReference type="ARBA" id="ARBA00022989"/>
    </source>
</evidence>
<dbReference type="InterPro" id="IPR044492">
    <property type="entry name" value="P_typ_ATPase_HD_dom"/>
</dbReference>
<evidence type="ECO:0000256" key="3">
    <source>
        <dbReference type="ARBA" id="ARBA00022568"/>
    </source>
</evidence>
<feature type="domain" description="Cation-transporting P-type ATPase N-terminal" evidence="15">
    <location>
        <begin position="6"/>
        <end position="81"/>
    </location>
</feature>
<dbReference type="InterPro" id="IPR008250">
    <property type="entry name" value="ATPase_P-typ_transduc_dom_A_sf"/>
</dbReference>
<dbReference type="Proteomes" id="UP001362899">
    <property type="component" value="Unassembled WGS sequence"/>
</dbReference>
<keyword evidence="4 14" id="KW-0812">Transmembrane</keyword>
<dbReference type="EMBL" id="BTGC01000008">
    <property type="protein sequence ID" value="GMM52089.1"/>
    <property type="molecule type" value="Genomic_DNA"/>
</dbReference>
<evidence type="ECO:0000256" key="2">
    <source>
        <dbReference type="ARBA" id="ARBA00022448"/>
    </source>
</evidence>
<gene>
    <name evidence="16" type="ORF">DASB73_030520</name>
</gene>
<dbReference type="Gene3D" id="1.20.1110.10">
    <property type="entry name" value="Calcium-transporting ATPase, transmembrane domain"/>
    <property type="match status" value="1"/>
</dbReference>
<accession>A0AAV5RKM6</accession>
<dbReference type="InterPro" id="IPR006068">
    <property type="entry name" value="ATPase_P-typ_cation-transptr_C"/>
</dbReference>
<dbReference type="SFLD" id="SFLDF00027">
    <property type="entry name" value="p-type_atpase"/>
    <property type="match status" value="1"/>
</dbReference>
<keyword evidence="7 14" id="KW-0067">ATP-binding</keyword>
<dbReference type="PANTHER" id="PTHR42861">
    <property type="entry name" value="CALCIUM-TRANSPORTING ATPASE"/>
    <property type="match status" value="1"/>
</dbReference>
<dbReference type="InterPro" id="IPR006413">
    <property type="entry name" value="P-type_ATPase_IIA_PMR1"/>
</dbReference>
<dbReference type="InterPro" id="IPR036412">
    <property type="entry name" value="HAD-like_sf"/>
</dbReference>
<keyword evidence="3 14" id="KW-0109">Calcium transport</keyword>
<dbReference type="SFLD" id="SFLDG00002">
    <property type="entry name" value="C1.7:_P-type_atpase_like"/>
    <property type="match status" value="1"/>
</dbReference>
<dbReference type="InterPro" id="IPR023214">
    <property type="entry name" value="HAD_sf"/>
</dbReference>
<evidence type="ECO:0000313" key="16">
    <source>
        <dbReference type="EMBL" id="GMM52089.1"/>
    </source>
</evidence>
<dbReference type="Gene3D" id="3.40.1110.10">
    <property type="entry name" value="Calcium-transporting ATPase, cytoplasmic domain N"/>
    <property type="match status" value="1"/>
</dbReference>
<dbReference type="NCBIfam" id="TIGR01522">
    <property type="entry name" value="ATPase-IIA2_Ca"/>
    <property type="match status" value="1"/>
</dbReference>
<dbReference type="PROSITE" id="PS00154">
    <property type="entry name" value="ATPASE_E1_E2"/>
    <property type="match status" value="1"/>
</dbReference>
<keyword evidence="5 14" id="KW-0547">Nucleotide-binding</keyword>
<evidence type="ECO:0000256" key="14">
    <source>
        <dbReference type="RuleBase" id="RU361146"/>
    </source>
</evidence>
<evidence type="ECO:0000256" key="6">
    <source>
        <dbReference type="ARBA" id="ARBA00022837"/>
    </source>
</evidence>
<proteinExistence type="inferred from homology"/>
<evidence type="ECO:0000313" key="17">
    <source>
        <dbReference type="Proteomes" id="UP001362899"/>
    </source>
</evidence>
<dbReference type="Pfam" id="PF00690">
    <property type="entry name" value="Cation_ATPase_N"/>
    <property type="match status" value="1"/>
</dbReference>
<dbReference type="GO" id="GO:0016020">
    <property type="term" value="C:membrane"/>
    <property type="evidence" value="ECO:0007669"/>
    <property type="project" value="UniProtKB-SubCell"/>
</dbReference>
<dbReference type="InterPro" id="IPR001757">
    <property type="entry name" value="P_typ_ATPase"/>
</dbReference>